<dbReference type="EMBL" id="JWJG01000028">
    <property type="protein sequence ID" value="KIF83281.1"/>
    <property type="molecule type" value="Genomic_DNA"/>
</dbReference>
<accession>A0A0C2BZ36</accession>
<reference evidence="1 2" key="1">
    <citation type="submission" date="2014-12" db="EMBL/GenBank/DDBJ databases">
        <title>Denitrispirillum autotrophicum gen. nov., sp. nov., Denitrifying, Facultatively Autotrophic Bacteria Isolated from Rice Paddy Soil.</title>
        <authorList>
            <person name="Ishii S."/>
            <person name="Ashida N."/>
            <person name="Ohno H."/>
            <person name="Otsuka S."/>
            <person name="Yokota A."/>
            <person name="Senoo K."/>
        </authorList>
    </citation>
    <scope>NUCLEOTIDE SEQUENCE [LARGE SCALE GENOMIC DNA]</scope>
    <source>
        <strain evidence="1 2">TSA66</strain>
    </source>
</reference>
<evidence type="ECO:0000313" key="2">
    <source>
        <dbReference type="Proteomes" id="UP000031572"/>
    </source>
</evidence>
<comment type="caution">
    <text evidence="1">The sequence shown here is derived from an EMBL/GenBank/DDBJ whole genome shotgun (WGS) entry which is preliminary data.</text>
</comment>
<dbReference type="AlphaFoldDB" id="A0A0C2BZ36"/>
<protein>
    <submittedName>
        <fullName evidence="1">Uncharacterized protein</fullName>
    </submittedName>
</protein>
<gene>
    <name evidence="1" type="ORF">TSA66_24555</name>
</gene>
<sequence length="178" mass="20072">MEEMKGIANGNIDGTDIRNFMAYRGAIVAKEFRSIGSCQCEFHTSMDIETIILTIVKGERREIKFGVKVLHKFDNGRDEVSVCLDFDEIEELIQALHFIAKTAAEIISTERDYTEVVYATKDNATFGFYQDANKQTAFFCLSPRKTGFLSFDTLGEVSKILHAARTHLVNHGAQVSYK</sequence>
<name>A0A0C2BZ36_9BURK</name>
<organism evidence="1 2">
    <name type="scientific">Noviherbaspirillum autotrophicum</name>
    <dbReference type="NCBI Taxonomy" id="709839"/>
    <lineage>
        <taxon>Bacteria</taxon>
        <taxon>Pseudomonadati</taxon>
        <taxon>Pseudomonadota</taxon>
        <taxon>Betaproteobacteria</taxon>
        <taxon>Burkholderiales</taxon>
        <taxon>Oxalobacteraceae</taxon>
        <taxon>Noviherbaspirillum</taxon>
    </lineage>
</organism>
<proteinExistence type="predicted"/>
<keyword evidence="2" id="KW-1185">Reference proteome</keyword>
<dbReference type="RefSeq" id="WP_040041910.1">
    <property type="nucleotide sequence ID" value="NZ_JWJG01000028.1"/>
</dbReference>
<evidence type="ECO:0000313" key="1">
    <source>
        <dbReference type="EMBL" id="KIF83281.1"/>
    </source>
</evidence>
<dbReference type="Proteomes" id="UP000031572">
    <property type="component" value="Unassembled WGS sequence"/>
</dbReference>